<dbReference type="PANTHER" id="PTHR32002:SF46">
    <property type="entry name" value="PROTEIN NLP2"/>
    <property type="match status" value="1"/>
</dbReference>
<proteinExistence type="predicted"/>
<name>A0AAW2V182_9LAMI</name>
<protein>
    <submittedName>
        <fullName evidence="1">Protein NLP2</fullName>
    </submittedName>
</protein>
<dbReference type="GO" id="GO:0003700">
    <property type="term" value="F:DNA-binding transcription factor activity"/>
    <property type="evidence" value="ECO:0007669"/>
    <property type="project" value="InterPro"/>
</dbReference>
<evidence type="ECO:0000313" key="1">
    <source>
        <dbReference type="EMBL" id="KAL0422990.1"/>
    </source>
</evidence>
<reference evidence="1" key="1">
    <citation type="submission" date="2020-06" db="EMBL/GenBank/DDBJ databases">
        <authorList>
            <person name="Li T."/>
            <person name="Hu X."/>
            <person name="Zhang T."/>
            <person name="Song X."/>
            <person name="Zhang H."/>
            <person name="Dai N."/>
            <person name="Sheng W."/>
            <person name="Hou X."/>
            <person name="Wei L."/>
        </authorList>
    </citation>
    <scope>NUCLEOTIDE SEQUENCE</scope>
    <source>
        <strain evidence="1">KEN1</strain>
        <tissue evidence="1">Leaf</tissue>
    </source>
</reference>
<dbReference type="InterPro" id="IPR045012">
    <property type="entry name" value="NLP"/>
</dbReference>
<sequence>MQAAQITRWPSRKIKKVGHSLRKLQVVIDSVQGAEGSIQLSSFYNNFPELVSPDVPGSSHLNVRDEWSAATGEYPACGHLDKSRNHCFKITFFLWQPQFKLKLLLFYWGEAVIVPCNWIQ</sequence>
<dbReference type="EMBL" id="JACGWN010000011">
    <property type="protein sequence ID" value="KAL0422990.1"/>
    <property type="molecule type" value="Genomic_DNA"/>
</dbReference>
<accession>A0AAW2V182</accession>
<reference evidence="1" key="2">
    <citation type="journal article" date="2024" name="Plant">
        <title>Genomic evolution and insights into agronomic trait innovations of Sesamum species.</title>
        <authorList>
            <person name="Miao H."/>
            <person name="Wang L."/>
            <person name="Qu L."/>
            <person name="Liu H."/>
            <person name="Sun Y."/>
            <person name="Le M."/>
            <person name="Wang Q."/>
            <person name="Wei S."/>
            <person name="Zheng Y."/>
            <person name="Lin W."/>
            <person name="Duan Y."/>
            <person name="Cao H."/>
            <person name="Xiong S."/>
            <person name="Wang X."/>
            <person name="Wei L."/>
            <person name="Li C."/>
            <person name="Ma Q."/>
            <person name="Ju M."/>
            <person name="Zhao R."/>
            <person name="Li G."/>
            <person name="Mu C."/>
            <person name="Tian Q."/>
            <person name="Mei H."/>
            <person name="Zhang T."/>
            <person name="Gao T."/>
            <person name="Zhang H."/>
        </authorList>
    </citation>
    <scope>NUCLEOTIDE SEQUENCE</scope>
    <source>
        <strain evidence="1">KEN1</strain>
    </source>
</reference>
<gene>
    <name evidence="1" type="ORF">Slati_3321900</name>
</gene>
<comment type="caution">
    <text evidence="1">The sequence shown here is derived from an EMBL/GenBank/DDBJ whole genome shotgun (WGS) entry which is preliminary data.</text>
</comment>
<dbReference type="AlphaFoldDB" id="A0AAW2V182"/>
<dbReference type="PANTHER" id="PTHR32002">
    <property type="entry name" value="PROTEIN NLP8"/>
    <property type="match status" value="1"/>
</dbReference>
<organism evidence="1">
    <name type="scientific">Sesamum latifolium</name>
    <dbReference type="NCBI Taxonomy" id="2727402"/>
    <lineage>
        <taxon>Eukaryota</taxon>
        <taxon>Viridiplantae</taxon>
        <taxon>Streptophyta</taxon>
        <taxon>Embryophyta</taxon>
        <taxon>Tracheophyta</taxon>
        <taxon>Spermatophyta</taxon>
        <taxon>Magnoliopsida</taxon>
        <taxon>eudicotyledons</taxon>
        <taxon>Gunneridae</taxon>
        <taxon>Pentapetalae</taxon>
        <taxon>asterids</taxon>
        <taxon>lamiids</taxon>
        <taxon>Lamiales</taxon>
        <taxon>Pedaliaceae</taxon>
        <taxon>Sesamum</taxon>
    </lineage>
</organism>